<dbReference type="PATRIC" id="fig|1339316.3.peg.4236"/>
<proteinExistence type="predicted"/>
<sequence length="47" mass="5572">MTKGKHKENMINKMNLINTLPLIKNNQSCIAFPYFHTINKQVTIYYN</sequence>
<reference evidence="1 2" key="1">
    <citation type="submission" date="2014-02" db="EMBL/GenBank/DDBJ databases">
        <authorList>
            <person name="Sears C."/>
            <person name="Carroll K."/>
            <person name="Sack B.R."/>
            <person name="Qadri F."/>
            <person name="Myers L.L."/>
            <person name="Chung G.-T."/>
            <person name="Escheverria P."/>
            <person name="Fraser C.M."/>
            <person name="Sadzewicz L."/>
            <person name="Shefchek K.A."/>
            <person name="Tallon L."/>
            <person name="Das S.P."/>
            <person name="Daugherty S."/>
            <person name="Mongodin E.F."/>
        </authorList>
    </citation>
    <scope>NUCLEOTIDE SEQUENCE [LARGE SCALE GENOMIC DNA]</scope>
    <source>
        <strain evidence="2">3998T(B)3</strain>
    </source>
</reference>
<evidence type="ECO:0000313" key="2">
    <source>
        <dbReference type="Proteomes" id="UP000020773"/>
    </source>
</evidence>
<dbReference type="EMBL" id="JGDB01000263">
    <property type="protein sequence ID" value="EXY88889.1"/>
    <property type="molecule type" value="Genomic_DNA"/>
</dbReference>
<protein>
    <submittedName>
        <fullName evidence="1">Uncharacterized protein</fullName>
    </submittedName>
</protein>
<dbReference type="AlphaFoldDB" id="A0A015TWT2"/>
<organism evidence="1 2">
    <name type="scientific">Bacteroides fragilis str. 3998T(B)3</name>
    <dbReference type="NCBI Taxonomy" id="1339316"/>
    <lineage>
        <taxon>Bacteria</taxon>
        <taxon>Pseudomonadati</taxon>
        <taxon>Bacteroidota</taxon>
        <taxon>Bacteroidia</taxon>
        <taxon>Bacteroidales</taxon>
        <taxon>Bacteroidaceae</taxon>
        <taxon>Bacteroides</taxon>
    </lineage>
</organism>
<gene>
    <name evidence="1" type="ORF">M125_4456</name>
</gene>
<comment type="caution">
    <text evidence="1">The sequence shown here is derived from an EMBL/GenBank/DDBJ whole genome shotgun (WGS) entry which is preliminary data.</text>
</comment>
<name>A0A015TWT2_BACFG</name>
<accession>A0A015TWT2</accession>
<evidence type="ECO:0000313" key="1">
    <source>
        <dbReference type="EMBL" id="EXY88889.1"/>
    </source>
</evidence>
<dbReference type="Proteomes" id="UP000020773">
    <property type="component" value="Unassembled WGS sequence"/>
</dbReference>